<accession>E6WW32</accession>
<name>E6WW32_PSEUU</name>
<protein>
    <recommendedName>
        <fullName evidence="5">Secreted protein</fullName>
    </recommendedName>
</protein>
<dbReference type="PROSITE" id="PS51257">
    <property type="entry name" value="PROKAR_LIPOPROTEIN"/>
    <property type="match status" value="1"/>
</dbReference>
<feature type="chain" id="PRO_5003215156" description="Secreted protein" evidence="2">
    <location>
        <begin position="25"/>
        <end position="164"/>
    </location>
</feature>
<proteinExistence type="predicted"/>
<feature type="compositionally biased region" description="Low complexity" evidence="1">
    <location>
        <begin position="57"/>
        <end position="83"/>
    </location>
</feature>
<dbReference type="EMBL" id="CP002446">
    <property type="protein sequence ID" value="ADV28523.1"/>
    <property type="molecule type" value="Genomic_DNA"/>
</dbReference>
<reference evidence="3 4" key="1">
    <citation type="submission" date="2011-01" db="EMBL/GenBank/DDBJ databases">
        <title>Complete sequence of Pseudoxanthomonas suwonensis 11-1.</title>
        <authorList>
            <consortium name="US DOE Joint Genome Institute"/>
            <person name="Lucas S."/>
            <person name="Copeland A."/>
            <person name="Lapidus A."/>
            <person name="Cheng J.-F."/>
            <person name="Goodwin L."/>
            <person name="Pitluck S."/>
            <person name="Teshima H."/>
            <person name="Detter J.C."/>
            <person name="Han C."/>
            <person name="Tapia R."/>
            <person name="Land M."/>
            <person name="Hauser L."/>
            <person name="Kyrpides N."/>
            <person name="Ivanova N."/>
            <person name="Ovchinnikova G."/>
            <person name="Siebers A.K."/>
            <person name="Allgaier M."/>
            <person name="Thelen M.P."/>
            <person name="Hugenholtz P."/>
            <person name="Gladden J."/>
            <person name="Woyke T."/>
        </authorList>
    </citation>
    <scope>NUCLEOTIDE SEQUENCE [LARGE SCALE GENOMIC DNA]</scope>
    <source>
        <strain evidence="4">11-1</strain>
    </source>
</reference>
<evidence type="ECO:0000256" key="1">
    <source>
        <dbReference type="SAM" id="MobiDB-lite"/>
    </source>
</evidence>
<keyword evidence="4" id="KW-1185">Reference proteome</keyword>
<sequence>MTRPMILVASMAAAFSLAACGRDAGPETTDGGTIQAAHTVPAAPATASADSSGMPTAGAGAAGAASADAGSASASASAAASAGSGSGDGVASPDRYPAAQRTCVAEVARLSSTPENELVVTGTARTQAGVEVRVQRQELRSAWTCQTDAQGETLLGVQDGRAAG</sequence>
<dbReference type="HOGENOM" id="CLU_1617626_0_0_6"/>
<evidence type="ECO:0000313" key="4">
    <source>
        <dbReference type="Proteomes" id="UP000008632"/>
    </source>
</evidence>
<evidence type="ECO:0000313" key="3">
    <source>
        <dbReference type="EMBL" id="ADV28523.1"/>
    </source>
</evidence>
<evidence type="ECO:0008006" key="5">
    <source>
        <dbReference type="Google" id="ProtNLM"/>
    </source>
</evidence>
<dbReference type="KEGG" id="psu:Psesu_2695"/>
<evidence type="ECO:0000256" key="2">
    <source>
        <dbReference type="SAM" id="SignalP"/>
    </source>
</evidence>
<organism evidence="3 4">
    <name type="scientific">Pseudoxanthomonas suwonensis (strain 11-1)</name>
    <dbReference type="NCBI Taxonomy" id="743721"/>
    <lineage>
        <taxon>Bacteria</taxon>
        <taxon>Pseudomonadati</taxon>
        <taxon>Pseudomonadota</taxon>
        <taxon>Gammaproteobacteria</taxon>
        <taxon>Lysobacterales</taxon>
        <taxon>Lysobacteraceae</taxon>
        <taxon>Pseudoxanthomonas</taxon>
    </lineage>
</organism>
<feature type="signal peptide" evidence="2">
    <location>
        <begin position="1"/>
        <end position="24"/>
    </location>
</feature>
<gene>
    <name evidence="3" type="ordered locus">Psesu_2695</name>
</gene>
<feature type="region of interest" description="Disordered" evidence="1">
    <location>
        <begin position="41"/>
        <end position="95"/>
    </location>
</feature>
<keyword evidence="2" id="KW-0732">Signal</keyword>
<dbReference type="OrthoDB" id="5988574at2"/>
<dbReference type="STRING" id="743721.Psesu_2695"/>
<dbReference type="RefSeq" id="WP_013536349.1">
    <property type="nucleotide sequence ID" value="NC_014924.1"/>
</dbReference>
<dbReference type="Proteomes" id="UP000008632">
    <property type="component" value="Chromosome"/>
</dbReference>
<dbReference type="AlphaFoldDB" id="E6WW32"/>